<evidence type="ECO:0000256" key="4">
    <source>
        <dbReference type="ARBA" id="ARBA00022679"/>
    </source>
</evidence>
<dbReference type="Pfam" id="PF13231">
    <property type="entry name" value="PMT_2"/>
    <property type="match status" value="1"/>
</dbReference>
<keyword evidence="4" id="KW-0808">Transferase</keyword>
<keyword evidence="11" id="KW-1185">Reference proteome</keyword>
<evidence type="ECO:0000256" key="8">
    <source>
        <dbReference type="SAM" id="Phobius"/>
    </source>
</evidence>
<keyword evidence="3 10" id="KW-0328">Glycosyltransferase</keyword>
<feature type="transmembrane region" description="Helical" evidence="8">
    <location>
        <begin position="259"/>
        <end position="279"/>
    </location>
</feature>
<dbReference type="PANTHER" id="PTHR33908:SF3">
    <property type="entry name" value="UNDECAPRENYL PHOSPHATE-ALPHA-4-AMINO-4-DEOXY-L-ARABINOSE ARABINOSYL TRANSFERASE"/>
    <property type="match status" value="1"/>
</dbReference>
<sequence>MDRNIYFRSFIIFWIIFIYFWNVWLNAIWIPNESFYAEAVREMFESGNFLDIYYNYEPRFNKPPLTYWSIALSVFIFGLNEFAIRLPIVLMALGTNFLTYLIAKRLYNSEVGFYAFVIMAVSFQFIINSRYASPEVPLAFFFTLTLYLFLKGYLDKDFKYIFFSYIALGLTILTKGYPYFFVISGIVGLYIFIEKNFSIKEIIKELKFLKIYIGIPVALIIGFSWIVYMHLKFGDYFWQVYNEETIKRAFAEESKFTDIFFYLTVILWGFLPYSLTFYYGFINSLKDIKRFSFIFSWVVVMFIIFTIAKGKIPTYFIQAHPALSIFVSYYLTNSKNDYLFKATLIIPAILITGLNIAIIYLFKLDYIYYLISLFPIIYFIRYKDLKLLPFFSILITFFIFVVSILPKVEKYRPYKEIGQKVLFVDKKIPLIIQNRFFHNLPFYAQRKVLRDFSKEQIIDYTLSEKLNSKGSIYTS</sequence>
<name>A0AA45WK29_9AQUI</name>
<accession>A0AA45WK29</accession>
<feature type="transmembrane region" description="Helical" evidence="8">
    <location>
        <begin position="209"/>
        <end position="228"/>
    </location>
</feature>
<reference evidence="10" key="1">
    <citation type="submission" date="2017-05" db="EMBL/GenBank/DDBJ databases">
        <authorList>
            <person name="Varghese N."/>
            <person name="Submissions S."/>
        </authorList>
    </citation>
    <scope>NUCLEOTIDE SEQUENCE</scope>
    <source>
        <strain evidence="10">DSM 18763</strain>
    </source>
</reference>
<dbReference type="PANTHER" id="PTHR33908">
    <property type="entry name" value="MANNOSYLTRANSFERASE YKCB-RELATED"/>
    <property type="match status" value="1"/>
</dbReference>
<dbReference type="RefSeq" id="WP_265135072.1">
    <property type="nucleotide sequence ID" value="NZ_FXTX01000003.1"/>
</dbReference>
<feature type="transmembrane region" description="Helical" evidence="8">
    <location>
        <begin position="12"/>
        <end position="30"/>
    </location>
</feature>
<evidence type="ECO:0000256" key="1">
    <source>
        <dbReference type="ARBA" id="ARBA00004651"/>
    </source>
</evidence>
<comment type="subcellular location">
    <subcellularLocation>
        <location evidence="1">Cell membrane</location>
        <topology evidence="1">Multi-pass membrane protein</topology>
    </subcellularLocation>
</comment>
<evidence type="ECO:0000259" key="9">
    <source>
        <dbReference type="Pfam" id="PF13231"/>
    </source>
</evidence>
<dbReference type="GO" id="GO:0016763">
    <property type="term" value="F:pentosyltransferase activity"/>
    <property type="evidence" value="ECO:0007669"/>
    <property type="project" value="TreeGrafter"/>
</dbReference>
<dbReference type="InterPro" id="IPR038731">
    <property type="entry name" value="RgtA/B/C-like"/>
</dbReference>
<proteinExistence type="predicted"/>
<keyword evidence="5 8" id="KW-0812">Transmembrane</keyword>
<dbReference type="GO" id="GO:0005886">
    <property type="term" value="C:plasma membrane"/>
    <property type="evidence" value="ECO:0007669"/>
    <property type="project" value="UniProtKB-SubCell"/>
</dbReference>
<evidence type="ECO:0000256" key="3">
    <source>
        <dbReference type="ARBA" id="ARBA00022676"/>
    </source>
</evidence>
<evidence type="ECO:0000313" key="10">
    <source>
        <dbReference type="EMBL" id="SMP05635.1"/>
    </source>
</evidence>
<feature type="transmembrane region" description="Helical" evidence="8">
    <location>
        <begin position="291"/>
        <end position="308"/>
    </location>
</feature>
<dbReference type="GO" id="GO:0010041">
    <property type="term" value="P:response to iron(III) ion"/>
    <property type="evidence" value="ECO:0007669"/>
    <property type="project" value="TreeGrafter"/>
</dbReference>
<feature type="domain" description="Glycosyltransferase RgtA/B/C/D-like" evidence="9">
    <location>
        <begin position="61"/>
        <end position="206"/>
    </location>
</feature>
<feature type="transmembrane region" description="Helical" evidence="8">
    <location>
        <begin position="106"/>
        <end position="126"/>
    </location>
</feature>
<feature type="transmembrane region" description="Helical" evidence="8">
    <location>
        <begin position="314"/>
        <end position="331"/>
    </location>
</feature>
<feature type="transmembrane region" description="Helical" evidence="8">
    <location>
        <begin position="387"/>
        <end position="405"/>
    </location>
</feature>
<evidence type="ECO:0000313" key="11">
    <source>
        <dbReference type="Proteomes" id="UP001157947"/>
    </source>
</evidence>
<feature type="transmembrane region" description="Helical" evidence="8">
    <location>
        <begin position="67"/>
        <end position="94"/>
    </location>
</feature>
<dbReference type="GO" id="GO:0009103">
    <property type="term" value="P:lipopolysaccharide biosynthetic process"/>
    <property type="evidence" value="ECO:0007669"/>
    <property type="project" value="UniProtKB-ARBA"/>
</dbReference>
<feature type="transmembrane region" description="Helical" evidence="8">
    <location>
        <begin position="366"/>
        <end position="382"/>
    </location>
</feature>
<keyword evidence="7 8" id="KW-0472">Membrane</keyword>
<keyword evidence="2" id="KW-1003">Cell membrane</keyword>
<dbReference type="InterPro" id="IPR050297">
    <property type="entry name" value="LipidA_mod_glycosyltrf_83"/>
</dbReference>
<evidence type="ECO:0000256" key="6">
    <source>
        <dbReference type="ARBA" id="ARBA00022989"/>
    </source>
</evidence>
<dbReference type="EMBL" id="FXTX01000003">
    <property type="protein sequence ID" value="SMP05635.1"/>
    <property type="molecule type" value="Genomic_DNA"/>
</dbReference>
<dbReference type="AlphaFoldDB" id="A0AA45WK29"/>
<comment type="caution">
    <text evidence="10">The sequence shown here is derived from an EMBL/GenBank/DDBJ whole genome shotgun (WGS) entry which is preliminary data.</text>
</comment>
<dbReference type="Proteomes" id="UP001157947">
    <property type="component" value="Unassembled WGS sequence"/>
</dbReference>
<evidence type="ECO:0000256" key="7">
    <source>
        <dbReference type="ARBA" id="ARBA00023136"/>
    </source>
</evidence>
<evidence type="ECO:0000256" key="2">
    <source>
        <dbReference type="ARBA" id="ARBA00022475"/>
    </source>
</evidence>
<evidence type="ECO:0000256" key="5">
    <source>
        <dbReference type="ARBA" id="ARBA00022692"/>
    </source>
</evidence>
<keyword evidence="6 8" id="KW-1133">Transmembrane helix</keyword>
<feature type="transmembrane region" description="Helical" evidence="8">
    <location>
        <begin position="338"/>
        <end position="360"/>
    </location>
</feature>
<organism evidence="10 11">
    <name type="scientific">Venenivibrio stagnispumantis</name>
    <dbReference type="NCBI Taxonomy" id="407998"/>
    <lineage>
        <taxon>Bacteria</taxon>
        <taxon>Pseudomonadati</taxon>
        <taxon>Aquificota</taxon>
        <taxon>Aquificia</taxon>
        <taxon>Aquificales</taxon>
        <taxon>Hydrogenothermaceae</taxon>
        <taxon>Venenivibrio</taxon>
    </lineage>
</organism>
<gene>
    <name evidence="10" type="ORF">SAMN06264868_10391</name>
</gene>
<protein>
    <submittedName>
        <fullName evidence="10">Dolichyl-phosphate-mannose-protein mannosyltransferase</fullName>
    </submittedName>
</protein>
<feature type="transmembrane region" description="Helical" evidence="8">
    <location>
        <begin position="179"/>
        <end position="197"/>
    </location>
</feature>